<dbReference type="OrthoDB" id="444631at2759"/>
<feature type="transmembrane region" description="Helical" evidence="6">
    <location>
        <begin position="88"/>
        <end position="108"/>
    </location>
</feature>
<feature type="transmembrane region" description="Helical" evidence="6">
    <location>
        <begin position="217"/>
        <end position="239"/>
    </location>
</feature>
<dbReference type="RefSeq" id="XP_014550852.1">
    <property type="nucleotide sequence ID" value="XM_014695366.1"/>
</dbReference>
<organism evidence="8 9">
    <name type="scientific">Bipolaris victoriae (strain FI3)</name>
    <name type="common">Victoria blight of oats agent</name>
    <name type="synonym">Cochliobolus victoriae</name>
    <dbReference type="NCBI Taxonomy" id="930091"/>
    <lineage>
        <taxon>Eukaryota</taxon>
        <taxon>Fungi</taxon>
        <taxon>Dikarya</taxon>
        <taxon>Ascomycota</taxon>
        <taxon>Pezizomycotina</taxon>
        <taxon>Dothideomycetes</taxon>
        <taxon>Pleosporomycetidae</taxon>
        <taxon>Pleosporales</taxon>
        <taxon>Pleosporineae</taxon>
        <taxon>Pleosporaceae</taxon>
        <taxon>Bipolaris</taxon>
    </lineage>
</organism>
<dbReference type="Pfam" id="PF20684">
    <property type="entry name" value="Fung_rhodopsin"/>
    <property type="match status" value="1"/>
</dbReference>
<keyword evidence="3 6" id="KW-1133">Transmembrane helix</keyword>
<comment type="similarity">
    <text evidence="5">Belongs to the SAT4 family.</text>
</comment>
<dbReference type="GO" id="GO:0016020">
    <property type="term" value="C:membrane"/>
    <property type="evidence" value="ECO:0007669"/>
    <property type="project" value="UniProtKB-SubCell"/>
</dbReference>
<evidence type="ECO:0000313" key="8">
    <source>
        <dbReference type="EMBL" id="EUN21275.1"/>
    </source>
</evidence>
<dbReference type="PANTHER" id="PTHR33048:SF47">
    <property type="entry name" value="INTEGRAL MEMBRANE PROTEIN-RELATED"/>
    <property type="match status" value="1"/>
</dbReference>
<evidence type="ECO:0000256" key="3">
    <source>
        <dbReference type="ARBA" id="ARBA00022989"/>
    </source>
</evidence>
<keyword evidence="2 6" id="KW-0812">Transmembrane</keyword>
<dbReference type="GeneID" id="26257377"/>
<dbReference type="HOGENOM" id="CLU_028200_0_2_1"/>
<dbReference type="Proteomes" id="UP000054337">
    <property type="component" value="Unassembled WGS sequence"/>
</dbReference>
<sequence length="372" mass="40676">MACSTPSHPEPLYRFANASRLLYAPSTSPEPVMTHVQSPSWFVIRSKATADIGYDALVPTVIFTALALVMVILRLCSRTCSNPSRIGLEDYFITAALLLSIGFTAVIGQGIEVSIDIADLGEDATYPALLPAMLKLVLAQAILYHLASNLVKASLILQYIRLFSLVPHVLWSCYILLILVFSATAWGALGNIFLCRPIRSYWDVTISGVCMNKERHFWSTSIIGIVVDVAVWTLPLPVVGRLSLPKRQKTGLLVVFGLGGFVCIITILRLALVRYAMVNGQVTRCGTFAIVFSSIEINVAIICASLLVMKPLLARFIPCIISEQPLSAAEDGRASRALTSTHMLRTSIADATEKRECRERNDTLVEMNGSSE</sequence>
<evidence type="ECO:0000256" key="5">
    <source>
        <dbReference type="ARBA" id="ARBA00038359"/>
    </source>
</evidence>
<name>W7E5J6_BIPV3</name>
<feature type="transmembrane region" description="Helical" evidence="6">
    <location>
        <begin position="288"/>
        <end position="308"/>
    </location>
</feature>
<feature type="transmembrane region" description="Helical" evidence="6">
    <location>
        <begin position="56"/>
        <end position="76"/>
    </location>
</feature>
<dbReference type="PANTHER" id="PTHR33048">
    <property type="entry name" value="PTH11-LIKE INTEGRAL MEMBRANE PROTEIN (AFU_ORTHOLOGUE AFUA_5G11245)"/>
    <property type="match status" value="1"/>
</dbReference>
<accession>W7E5J6</accession>
<dbReference type="AlphaFoldDB" id="W7E5J6"/>
<evidence type="ECO:0000256" key="2">
    <source>
        <dbReference type="ARBA" id="ARBA00022692"/>
    </source>
</evidence>
<dbReference type="InterPro" id="IPR052337">
    <property type="entry name" value="SAT4-like"/>
</dbReference>
<evidence type="ECO:0000259" key="7">
    <source>
        <dbReference type="Pfam" id="PF20684"/>
    </source>
</evidence>
<evidence type="ECO:0000313" key="9">
    <source>
        <dbReference type="Proteomes" id="UP000054337"/>
    </source>
</evidence>
<feature type="transmembrane region" description="Helical" evidence="6">
    <location>
        <begin position="168"/>
        <end position="189"/>
    </location>
</feature>
<evidence type="ECO:0000256" key="4">
    <source>
        <dbReference type="ARBA" id="ARBA00023136"/>
    </source>
</evidence>
<evidence type="ECO:0000256" key="1">
    <source>
        <dbReference type="ARBA" id="ARBA00004141"/>
    </source>
</evidence>
<keyword evidence="9" id="KW-1185">Reference proteome</keyword>
<proteinExistence type="inferred from homology"/>
<comment type="subcellular location">
    <subcellularLocation>
        <location evidence="1">Membrane</location>
        <topology evidence="1">Multi-pass membrane protein</topology>
    </subcellularLocation>
</comment>
<dbReference type="InterPro" id="IPR049326">
    <property type="entry name" value="Rhodopsin_dom_fungi"/>
</dbReference>
<feature type="domain" description="Rhodopsin" evidence="7">
    <location>
        <begin position="73"/>
        <end position="315"/>
    </location>
</feature>
<gene>
    <name evidence="8" type="ORF">COCVIDRAFT_42727</name>
</gene>
<dbReference type="EMBL" id="KI968855">
    <property type="protein sequence ID" value="EUN21275.1"/>
    <property type="molecule type" value="Genomic_DNA"/>
</dbReference>
<protein>
    <recommendedName>
        <fullName evidence="7">Rhodopsin domain-containing protein</fullName>
    </recommendedName>
</protein>
<evidence type="ECO:0000256" key="6">
    <source>
        <dbReference type="SAM" id="Phobius"/>
    </source>
</evidence>
<feature type="transmembrane region" description="Helical" evidence="6">
    <location>
        <begin position="251"/>
        <end position="276"/>
    </location>
</feature>
<keyword evidence="4 6" id="KW-0472">Membrane</keyword>
<reference evidence="8 9" key="1">
    <citation type="journal article" date="2013" name="PLoS Genet.">
        <title>Comparative genome structure, secondary metabolite, and effector coding capacity across Cochliobolus pathogens.</title>
        <authorList>
            <person name="Condon B.J."/>
            <person name="Leng Y."/>
            <person name="Wu D."/>
            <person name="Bushley K.E."/>
            <person name="Ohm R.A."/>
            <person name="Otillar R."/>
            <person name="Martin J."/>
            <person name="Schackwitz W."/>
            <person name="Grimwood J."/>
            <person name="MohdZainudin N."/>
            <person name="Xue C."/>
            <person name="Wang R."/>
            <person name="Manning V.A."/>
            <person name="Dhillon B."/>
            <person name="Tu Z.J."/>
            <person name="Steffenson B.J."/>
            <person name="Salamov A."/>
            <person name="Sun H."/>
            <person name="Lowry S."/>
            <person name="LaButti K."/>
            <person name="Han J."/>
            <person name="Copeland A."/>
            <person name="Lindquist E."/>
            <person name="Barry K."/>
            <person name="Schmutz J."/>
            <person name="Baker S.E."/>
            <person name="Ciuffetti L.M."/>
            <person name="Grigoriev I.V."/>
            <person name="Zhong S."/>
            <person name="Turgeon B.G."/>
        </authorList>
    </citation>
    <scope>NUCLEOTIDE SEQUENCE [LARGE SCALE GENOMIC DNA]</scope>
    <source>
        <strain evidence="8 9">FI3</strain>
    </source>
</reference>